<evidence type="ECO:0000313" key="2">
    <source>
        <dbReference type="EMBL" id="OAJ38208.1"/>
    </source>
</evidence>
<reference evidence="2 3" key="1">
    <citation type="submission" date="2006-10" db="EMBL/GenBank/DDBJ databases">
        <title>The Genome Sequence of Batrachochytrium dendrobatidis JEL423.</title>
        <authorList>
            <consortium name="The Broad Institute Genome Sequencing Platform"/>
            <person name="Birren B."/>
            <person name="Lander E."/>
            <person name="Galagan J."/>
            <person name="Cuomo C."/>
            <person name="Devon K."/>
            <person name="Jaffe D."/>
            <person name="Butler J."/>
            <person name="Alvarez P."/>
            <person name="Gnerre S."/>
            <person name="Grabherr M."/>
            <person name="Kleber M."/>
            <person name="Mauceli E."/>
            <person name="Brockman W."/>
            <person name="Young S."/>
            <person name="LaButti K."/>
            <person name="Sykes S."/>
            <person name="DeCaprio D."/>
            <person name="Crawford M."/>
            <person name="Koehrsen M."/>
            <person name="Engels R."/>
            <person name="Montgomery P."/>
            <person name="Pearson M."/>
            <person name="Howarth C."/>
            <person name="Larson L."/>
            <person name="White J."/>
            <person name="O'Leary S."/>
            <person name="Kodira C."/>
            <person name="Zeng Q."/>
            <person name="Yandava C."/>
            <person name="Alvarado L."/>
            <person name="Longcore J."/>
            <person name="James T."/>
        </authorList>
    </citation>
    <scope>NUCLEOTIDE SEQUENCE [LARGE SCALE GENOMIC DNA]</scope>
    <source>
        <strain evidence="2 3">JEL423</strain>
    </source>
</reference>
<gene>
    <name evidence="2" type="ORF">BDEG_22162</name>
</gene>
<evidence type="ECO:0000313" key="3">
    <source>
        <dbReference type="Proteomes" id="UP000077115"/>
    </source>
</evidence>
<dbReference type="EMBL" id="DS022301">
    <property type="protein sequence ID" value="OAJ38208.1"/>
    <property type="molecule type" value="Genomic_DNA"/>
</dbReference>
<name>A0A177WDM0_BATDL</name>
<dbReference type="Proteomes" id="UP000077115">
    <property type="component" value="Unassembled WGS sequence"/>
</dbReference>
<evidence type="ECO:0000256" key="1">
    <source>
        <dbReference type="SAM" id="MobiDB-lite"/>
    </source>
</evidence>
<dbReference type="AlphaFoldDB" id="A0A177WDM0"/>
<feature type="region of interest" description="Disordered" evidence="1">
    <location>
        <begin position="1"/>
        <end position="27"/>
    </location>
</feature>
<protein>
    <submittedName>
        <fullName evidence="2">Uncharacterized protein</fullName>
    </submittedName>
</protein>
<sequence>MPTYSSYQPVNRSHQPKSQKLLVSDKQKRVEVVRGTCQTVSKPTSHHQCHCKSTQEQHMNEARLLQIPKHQLHISKAQNCRENIGEDRNGTSKPYQKCGLLQLSRSDNSSDIDPHEKLTD</sequence>
<reference evidence="2 3" key="2">
    <citation type="submission" date="2016-05" db="EMBL/GenBank/DDBJ databases">
        <title>Lineage-specific infection strategies underlie the spectrum of fungal disease in amphibians.</title>
        <authorList>
            <person name="Cuomo C.A."/>
            <person name="Farrer R.A."/>
            <person name="James T."/>
            <person name="Longcore J."/>
            <person name="Birren B."/>
        </authorList>
    </citation>
    <scope>NUCLEOTIDE SEQUENCE [LARGE SCALE GENOMIC DNA]</scope>
    <source>
        <strain evidence="2 3">JEL423</strain>
    </source>
</reference>
<proteinExistence type="predicted"/>
<organism evidence="2 3">
    <name type="scientific">Batrachochytrium dendrobatidis (strain JEL423)</name>
    <dbReference type="NCBI Taxonomy" id="403673"/>
    <lineage>
        <taxon>Eukaryota</taxon>
        <taxon>Fungi</taxon>
        <taxon>Fungi incertae sedis</taxon>
        <taxon>Chytridiomycota</taxon>
        <taxon>Chytridiomycota incertae sedis</taxon>
        <taxon>Chytridiomycetes</taxon>
        <taxon>Rhizophydiales</taxon>
        <taxon>Rhizophydiales incertae sedis</taxon>
        <taxon>Batrachochytrium</taxon>
    </lineage>
</organism>
<feature type="region of interest" description="Disordered" evidence="1">
    <location>
        <begin position="83"/>
        <end position="120"/>
    </location>
</feature>
<feature type="compositionally biased region" description="Polar residues" evidence="1">
    <location>
        <begin position="1"/>
        <end position="18"/>
    </location>
</feature>
<accession>A0A177WDM0</accession>
<dbReference type="VEuPathDB" id="FungiDB:BDEG_22162"/>